<evidence type="ECO:0000313" key="4">
    <source>
        <dbReference type="Proteomes" id="UP001610335"/>
    </source>
</evidence>
<feature type="compositionally biased region" description="Low complexity" evidence="1">
    <location>
        <begin position="119"/>
        <end position="128"/>
    </location>
</feature>
<reference evidence="3 4" key="1">
    <citation type="submission" date="2024-07" db="EMBL/GenBank/DDBJ databases">
        <title>Section-level genome sequencing and comparative genomics of Aspergillus sections Usti and Cavernicolus.</title>
        <authorList>
            <consortium name="Lawrence Berkeley National Laboratory"/>
            <person name="Nybo J.L."/>
            <person name="Vesth T.C."/>
            <person name="Theobald S."/>
            <person name="Frisvad J.C."/>
            <person name="Larsen T.O."/>
            <person name="Kjaerboelling I."/>
            <person name="Rothschild-Mancinelli K."/>
            <person name="Lyhne E.K."/>
            <person name="Kogle M.E."/>
            <person name="Barry K."/>
            <person name="Clum A."/>
            <person name="Na H."/>
            <person name="Ledsgaard L."/>
            <person name="Lin J."/>
            <person name="Lipzen A."/>
            <person name="Kuo A."/>
            <person name="Riley R."/>
            <person name="Mondo S."/>
            <person name="LaButti K."/>
            <person name="Haridas S."/>
            <person name="Pangalinan J."/>
            <person name="Salamov A.A."/>
            <person name="Simmons B.A."/>
            <person name="Magnuson J.K."/>
            <person name="Chen J."/>
            <person name="Drula E."/>
            <person name="Henrissat B."/>
            <person name="Wiebenga A."/>
            <person name="Lubbers R.J."/>
            <person name="Gomes A.C."/>
            <person name="Makela M.R."/>
            <person name="Stajich J."/>
            <person name="Grigoriev I.V."/>
            <person name="Mortensen U.H."/>
            <person name="De vries R.P."/>
            <person name="Baker S.E."/>
            <person name="Andersen M.R."/>
        </authorList>
    </citation>
    <scope>NUCLEOTIDE SEQUENCE [LARGE SCALE GENOMIC DNA]</scope>
    <source>
        <strain evidence="3 4">CBS 600.67</strain>
    </source>
</reference>
<evidence type="ECO:0000313" key="3">
    <source>
        <dbReference type="EMBL" id="KAL2822215.1"/>
    </source>
</evidence>
<keyword evidence="4" id="KW-1185">Reference proteome</keyword>
<feature type="compositionally biased region" description="Acidic residues" evidence="1">
    <location>
        <begin position="379"/>
        <end position="398"/>
    </location>
</feature>
<dbReference type="Pfam" id="PF08550">
    <property type="entry name" value="GATA_AreA"/>
    <property type="match status" value="1"/>
</dbReference>
<organism evidence="3 4">
    <name type="scientific">Aspergillus cavernicola</name>
    <dbReference type="NCBI Taxonomy" id="176166"/>
    <lineage>
        <taxon>Eukaryota</taxon>
        <taxon>Fungi</taxon>
        <taxon>Dikarya</taxon>
        <taxon>Ascomycota</taxon>
        <taxon>Pezizomycotina</taxon>
        <taxon>Eurotiomycetes</taxon>
        <taxon>Eurotiomycetidae</taxon>
        <taxon>Eurotiales</taxon>
        <taxon>Aspergillaceae</taxon>
        <taxon>Aspergillus</taxon>
        <taxon>Aspergillus subgen. Nidulantes</taxon>
    </lineage>
</organism>
<feature type="compositionally biased region" description="Basic residues" evidence="1">
    <location>
        <begin position="203"/>
        <end position="216"/>
    </location>
</feature>
<comment type="caution">
    <text evidence="3">The sequence shown here is derived from an EMBL/GenBank/DDBJ whole genome shotgun (WGS) entry which is preliminary data.</text>
</comment>
<gene>
    <name evidence="3" type="ORF">BDW59DRAFT_149803</name>
</gene>
<dbReference type="InterPro" id="IPR013860">
    <property type="entry name" value="AreA_GATA"/>
</dbReference>
<sequence length="530" mass="56197">MDPLPRGLVSTSGSVSAELGVIDAVDVGDIIQLWKAYSTNPSVHEGDTGYRLQNFFWRIWSNKRLSNTLTGSTLARLFLQVSEPSSLTMTPAKESGPPSSSLKLEKHSPGHGHPNSGSTTTTTTTTTTKQPLPPILKKKSNSSSHGETQKTTRLLLTGLGGESVTRKPSNPPTPIPPSRPVAFGDQGPRQSQKKTFVVASKAKGAKRRPMMMRRKSSQQSSVCSTRAHSPQSVSSPPPDVRTLEVQAVQEDEEADNEEAIEDPPDEPTSTTTTATQDQDQSSSPPPTISPPFLTNLKTLLHKKTPLPPLRPRTQTPLVGFFSSTSCRNFDVRHLSHENYAEEQPSTSNLVDTDFRARFAEQVRLAGEYEVYMAEGGGESGDEDGVREDGDKEEGEEDGGVSGPGAFGVEGEGVVQPGTSTTSTTLGTVSPSRFGDSQGATSTIATSFLESDGTDTFSSDGAEQPVAVAVPVAVPGPGPVPVPVSVPASTGNPHFLQTPPALSLPRGPGQLSLMIEHSRSLGSLSNETVNE</sequence>
<evidence type="ECO:0000259" key="2">
    <source>
        <dbReference type="Pfam" id="PF08550"/>
    </source>
</evidence>
<feature type="compositionally biased region" description="Low complexity" evidence="1">
    <location>
        <begin position="267"/>
        <end position="282"/>
    </location>
</feature>
<feature type="compositionally biased region" description="Pro residues" evidence="1">
    <location>
        <begin position="169"/>
        <end position="179"/>
    </location>
</feature>
<feature type="region of interest" description="Disordered" evidence="1">
    <location>
        <begin position="86"/>
        <end position="293"/>
    </location>
</feature>
<accession>A0ABR4I3A7</accession>
<feature type="compositionally biased region" description="Acidic residues" evidence="1">
    <location>
        <begin position="249"/>
        <end position="265"/>
    </location>
</feature>
<dbReference type="Proteomes" id="UP001610335">
    <property type="component" value="Unassembled WGS sequence"/>
</dbReference>
<protein>
    <recommendedName>
        <fullName evidence="2">Nitrogen regulatory protein areA GATA-like domain-containing protein</fullName>
    </recommendedName>
</protein>
<name>A0ABR4I3A7_9EURO</name>
<feature type="compositionally biased region" description="Gly residues" evidence="1">
    <location>
        <begin position="399"/>
        <end position="410"/>
    </location>
</feature>
<feature type="compositionally biased region" description="Low complexity" evidence="1">
    <location>
        <begin position="412"/>
        <end position="429"/>
    </location>
</feature>
<dbReference type="EMBL" id="JBFXLS010000060">
    <property type="protein sequence ID" value="KAL2822215.1"/>
    <property type="molecule type" value="Genomic_DNA"/>
</dbReference>
<feature type="domain" description="Nitrogen regulatory protein areA GATA-like" evidence="2">
    <location>
        <begin position="33"/>
        <end position="61"/>
    </location>
</feature>
<evidence type="ECO:0000256" key="1">
    <source>
        <dbReference type="SAM" id="MobiDB-lite"/>
    </source>
</evidence>
<proteinExistence type="predicted"/>
<feature type="region of interest" description="Disordered" evidence="1">
    <location>
        <begin position="372"/>
        <end position="440"/>
    </location>
</feature>